<dbReference type="Proteomes" id="UP001175261">
    <property type="component" value="Unassembled WGS sequence"/>
</dbReference>
<keyword evidence="4" id="KW-0677">Repeat</keyword>
<dbReference type="GO" id="GO:0043161">
    <property type="term" value="P:proteasome-mediated ubiquitin-dependent protein catabolic process"/>
    <property type="evidence" value="ECO:0007669"/>
    <property type="project" value="TreeGrafter"/>
</dbReference>
<comment type="caution">
    <text evidence="6">The sequence shown here is derived from an EMBL/GenBank/DDBJ whole genome shotgun (WGS) entry which is preliminary data.</text>
</comment>
<reference evidence="6" key="1">
    <citation type="submission" date="2022-10" db="EMBL/GenBank/DDBJ databases">
        <title>Determination and structural analysis of whole genome sequence of Sarocladium strictum F4-1.</title>
        <authorList>
            <person name="Hu L."/>
            <person name="Jiang Y."/>
        </authorList>
    </citation>
    <scope>NUCLEOTIDE SEQUENCE</scope>
    <source>
        <strain evidence="6">F4-1</strain>
    </source>
</reference>
<name>A0AA39GIG8_SARSR</name>
<keyword evidence="3" id="KW-0963">Cytoplasm</keyword>
<evidence type="ECO:0000256" key="3">
    <source>
        <dbReference type="ARBA" id="ARBA00022490"/>
    </source>
</evidence>
<protein>
    <recommendedName>
        <fullName evidence="8">Armadillo repeat-containing protein 8</fullName>
    </recommendedName>
</protein>
<dbReference type="EMBL" id="JAPDFR010000003">
    <property type="protein sequence ID" value="KAK0387983.1"/>
    <property type="molecule type" value="Genomic_DNA"/>
</dbReference>
<dbReference type="GO" id="GO:0005634">
    <property type="term" value="C:nucleus"/>
    <property type="evidence" value="ECO:0007669"/>
    <property type="project" value="UniProtKB-SubCell"/>
</dbReference>
<dbReference type="SUPFAM" id="SSF48371">
    <property type="entry name" value="ARM repeat"/>
    <property type="match status" value="2"/>
</dbReference>
<evidence type="ECO:0000313" key="7">
    <source>
        <dbReference type="Proteomes" id="UP001175261"/>
    </source>
</evidence>
<dbReference type="InterPro" id="IPR011989">
    <property type="entry name" value="ARM-like"/>
</dbReference>
<evidence type="ECO:0000256" key="4">
    <source>
        <dbReference type="ARBA" id="ARBA00022737"/>
    </source>
</evidence>
<dbReference type="InterPro" id="IPR016024">
    <property type="entry name" value="ARM-type_fold"/>
</dbReference>
<proteinExistence type="predicted"/>
<dbReference type="PANTHER" id="PTHR15651">
    <property type="entry name" value="ARMADILLO REPEAT-CONTAINING PROTEIN 8"/>
    <property type="match status" value="1"/>
</dbReference>
<gene>
    <name evidence="6" type="ORF">NLU13_4227</name>
</gene>
<keyword evidence="5" id="KW-0539">Nucleus</keyword>
<organism evidence="6 7">
    <name type="scientific">Sarocladium strictum</name>
    <name type="common">Black bundle disease fungus</name>
    <name type="synonym">Acremonium strictum</name>
    <dbReference type="NCBI Taxonomy" id="5046"/>
    <lineage>
        <taxon>Eukaryota</taxon>
        <taxon>Fungi</taxon>
        <taxon>Dikarya</taxon>
        <taxon>Ascomycota</taxon>
        <taxon>Pezizomycotina</taxon>
        <taxon>Sordariomycetes</taxon>
        <taxon>Hypocreomycetidae</taxon>
        <taxon>Hypocreales</taxon>
        <taxon>Sarocladiaceae</taxon>
        <taxon>Sarocladium</taxon>
    </lineage>
</organism>
<evidence type="ECO:0000256" key="5">
    <source>
        <dbReference type="ARBA" id="ARBA00023242"/>
    </source>
</evidence>
<evidence type="ECO:0000256" key="2">
    <source>
        <dbReference type="ARBA" id="ARBA00004496"/>
    </source>
</evidence>
<evidence type="ECO:0000256" key="1">
    <source>
        <dbReference type="ARBA" id="ARBA00004123"/>
    </source>
</evidence>
<dbReference type="AlphaFoldDB" id="A0AA39GIG8"/>
<dbReference type="PANTHER" id="PTHR15651:SF7">
    <property type="entry name" value="ARMADILLO REPEAT-CONTAINING PROTEIN 8"/>
    <property type="match status" value="1"/>
</dbReference>
<accession>A0AA39GIG8</accession>
<sequence>MARPEDFPILAQLRSARTLPDRIAALRALKNEIVGHGQLKEAWIGLGVLEPIVRTIGSSSRQSWANGKDVRVPGYRPLSDEDGAKLQALQLVASLANGGPAFLDPMHAAGIVPAILSDISPDDNPPQIVVAALRALSEIAEASTLVSRSSPLDSNTLADMVFVPEHIQSFTAILALPFSRHLCQSQISLAAGLIGCLCTEDRHRHALTMAGALDALATRLASFAVAQGFVVPGAETLAHNDGLIKAFPEPAPINAKLEPILTAIGSIIGESKYRAHRLVHSPSIIAVFPSIRFRPAKAVQDLRQGNEYSGSAPISPFEDSTAMEYMLPVLPPPSSRLSSPSYYTNSPPERIDPELSRSAAGKFAASTLWDSSRTHKLGRASADEQSDVESPLIPWLIYLVRNRNDSERLSAASILTGLFKAGLGSPNREASLGLLVVPIIVGLISRNDREITNNDNEKERRHVLQRAPAILAHLIVDSAVLQKAAFDCDAVPILTRILRRAYSPVDPNSAGTMWSPHVDTPMKVEDASPVQRMGQPGEDPLQVHYLELRESSLMAIAALAGQEEHRRALVKEDLVPYVVESLAEFPKRPQPPKDKSREPRTLVAESLTPGYGRNTEKVIIAACHVTRMLSRSVSILRTALVDHAVALPILKFMEHPNIQVQIAATATMCNLVLEVSPVRELLTELGVMNMLCEFAHSDNHALRINAFWALKHFVDAVGPDLKKKCLEELGAGWLLQLIWENGRDTALYSPRGERSLSDTMEDEAEPLNEPHRWLYIADGTLQEFDASLVTRLRQAEDKLAAVRDAELDPVRQARNDDIAIQEQGLDLIRNLIGRPGSGVGNGDSPSETTEMIDYLLDQLGEDRLFNILASKLRTRMVGRFSQRGASTGQEARLVHPHAKIMETVIYILVHMAASIPRHRKLVIDQTDLLKALCQQATNKDPSVRVALCHLVFNLTCQDDDGETPACQQRAQELKKLGFLARMETMRLSDRDIDVRERAKTAAWQLEQAC</sequence>
<comment type="subcellular location">
    <subcellularLocation>
        <location evidence="2">Cytoplasm</location>
    </subcellularLocation>
    <subcellularLocation>
        <location evidence="1">Nucleus</location>
    </subcellularLocation>
</comment>
<dbReference type="GO" id="GO:0005737">
    <property type="term" value="C:cytoplasm"/>
    <property type="evidence" value="ECO:0007669"/>
    <property type="project" value="UniProtKB-SubCell"/>
</dbReference>
<dbReference type="GO" id="GO:0034657">
    <property type="term" value="C:GID complex"/>
    <property type="evidence" value="ECO:0007669"/>
    <property type="project" value="TreeGrafter"/>
</dbReference>
<evidence type="ECO:0008006" key="8">
    <source>
        <dbReference type="Google" id="ProtNLM"/>
    </source>
</evidence>
<dbReference type="Gene3D" id="1.25.10.10">
    <property type="entry name" value="Leucine-rich Repeat Variant"/>
    <property type="match status" value="4"/>
</dbReference>
<dbReference type="InterPro" id="IPR038739">
    <property type="entry name" value="ARMC8/Vid28"/>
</dbReference>
<keyword evidence="7" id="KW-1185">Reference proteome</keyword>
<evidence type="ECO:0000313" key="6">
    <source>
        <dbReference type="EMBL" id="KAK0387983.1"/>
    </source>
</evidence>